<evidence type="ECO:0000256" key="1">
    <source>
        <dbReference type="SAM" id="Coils"/>
    </source>
</evidence>
<protein>
    <submittedName>
        <fullName evidence="3">Sugar phosphate isomerase</fullName>
    </submittedName>
</protein>
<accession>A0A198A279</accession>
<keyword evidence="4" id="KW-1185">Reference proteome</keyword>
<dbReference type="OrthoDB" id="256906at2"/>
<dbReference type="STRING" id="1850517.A8708_23060"/>
<name>A0A198A279_9BACL</name>
<dbReference type="Gene3D" id="3.20.20.150">
    <property type="entry name" value="Divalent-metal-dependent TIM barrel enzymes"/>
    <property type="match status" value="1"/>
</dbReference>
<dbReference type="InterPro" id="IPR036237">
    <property type="entry name" value="Xyl_isomerase-like_sf"/>
</dbReference>
<sequence>MKLGVSTYSLYQALNSGEMSIMDVIDWIADQGGEHVEIVPLGYDLPGNFALADAIREKAQARGIDISNYAIGANFLTETEEQYQEEIKRVKGEVDLAARLGVTKMRHDVARSEDLSIRNFNVNLERLAEACRQIADYAKQFGIVTSVENHGFFVQHSDRVQALIHAVDRENFRTTLDVGNFVCVDEDSVAAVTNNLPYASIVHVKDFYIRPSNQNPGEGWFKSTYGTYLRGAIVAQGDLNIPEILRVVKNSGYDGYISLEFEGMEECKRGTLIGLQNIRRIWDEIN</sequence>
<dbReference type="Pfam" id="PF01261">
    <property type="entry name" value="AP_endonuc_2"/>
    <property type="match status" value="1"/>
</dbReference>
<organism evidence="3 4">
    <name type="scientific">Paenibacillus oryzisoli</name>
    <dbReference type="NCBI Taxonomy" id="1850517"/>
    <lineage>
        <taxon>Bacteria</taxon>
        <taxon>Bacillati</taxon>
        <taxon>Bacillota</taxon>
        <taxon>Bacilli</taxon>
        <taxon>Bacillales</taxon>
        <taxon>Paenibacillaceae</taxon>
        <taxon>Paenibacillus</taxon>
    </lineage>
</organism>
<feature type="coiled-coil region" evidence="1">
    <location>
        <begin position="73"/>
        <end position="100"/>
    </location>
</feature>
<reference evidence="3 4" key="1">
    <citation type="submission" date="2016-05" db="EMBL/GenBank/DDBJ databases">
        <title>Paenibacillus sp. 1ZS3-15 nov., isolated from the rhizosphere soil.</title>
        <authorList>
            <person name="Zhang X.X."/>
            <person name="Zhang J."/>
        </authorList>
    </citation>
    <scope>NUCLEOTIDE SEQUENCE [LARGE SCALE GENOMIC DNA]</scope>
    <source>
        <strain evidence="3 4">1ZS3-15</strain>
    </source>
</reference>
<keyword evidence="1" id="KW-0175">Coiled coil</keyword>
<evidence type="ECO:0000259" key="2">
    <source>
        <dbReference type="Pfam" id="PF01261"/>
    </source>
</evidence>
<dbReference type="GO" id="GO:0016853">
    <property type="term" value="F:isomerase activity"/>
    <property type="evidence" value="ECO:0007669"/>
    <property type="project" value="UniProtKB-KW"/>
</dbReference>
<dbReference type="InterPro" id="IPR013022">
    <property type="entry name" value="Xyl_isomerase-like_TIM-brl"/>
</dbReference>
<feature type="domain" description="Xylose isomerase-like TIM barrel" evidence="2">
    <location>
        <begin position="25"/>
        <end position="265"/>
    </location>
</feature>
<dbReference type="PANTHER" id="PTHR12110">
    <property type="entry name" value="HYDROXYPYRUVATE ISOMERASE"/>
    <property type="match status" value="1"/>
</dbReference>
<gene>
    <name evidence="3" type="ORF">A8708_23060</name>
</gene>
<proteinExistence type="predicted"/>
<comment type="caution">
    <text evidence="3">The sequence shown here is derived from an EMBL/GenBank/DDBJ whole genome shotgun (WGS) entry which is preliminary data.</text>
</comment>
<dbReference type="InterPro" id="IPR050312">
    <property type="entry name" value="IolE/XylAMocC-like"/>
</dbReference>
<dbReference type="Proteomes" id="UP000078454">
    <property type="component" value="Unassembled WGS sequence"/>
</dbReference>
<dbReference type="EMBL" id="LYPB01000084">
    <property type="protein sequence ID" value="OAS15280.1"/>
    <property type="molecule type" value="Genomic_DNA"/>
</dbReference>
<evidence type="ECO:0000313" key="3">
    <source>
        <dbReference type="EMBL" id="OAS15280.1"/>
    </source>
</evidence>
<dbReference type="AlphaFoldDB" id="A0A198A279"/>
<evidence type="ECO:0000313" key="4">
    <source>
        <dbReference type="Proteomes" id="UP000078454"/>
    </source>
</evidence>
<dbReference type="RefSeq" id="WP_068668548.1">
    <property type="nucleotide sequence ID" value="NZ_LYPB01000084.1"/>
</dbReference>
<keyword evidence="3" id="KW-0413">Isomerase</keyword>
<dbReference type="PANTHER" id="PTHR12110:SF53">
    <property type="entry name" value="BLR5974 PROTEIN"/>
    <property type="match status" value="1"/>
</dbReference>
<dbReference type="SUPFAM" id="SSF51658">
    <property type="entry name" value="Xylose isomerase-like"/>
    <property type="match status" value="1"/>
</dbReference>